<dbReference type="AlphaFoldDB" id="A0A139A595"/>
<evidence type="ECO:0000256" key="2">
    <source>
        <dbReference type="SAM" id="Phobius"/>
    </source>
</evidence>
<feature type="transmembrane region" description="Helical" evidence="2">
    <location>
        <begin position="6"/>
        <end position="24"/>
    </location>
</feature>
<organism evidence="3 4">
    <name type="scientific">Gonapodya prolifera (strain JEL478)</name>
    <name type="common">Monoblepharis prolifera</name>
    <dbReference type="NCBI Taxonomy" id="1344416"/>
    <lineage>
        <taxon>Eukaryota</taxon>
        <taxon>Fungi</taxon>
        <taxon>Fungi incertae sedis</taxon>
        <taxon>Chytridiomycota</taxon>
        <taxon>Chytridiomycota incertae sedis</taxon>
        <taxon>Monoblepharidomycetes</taxon>
        <taxon>Monoblepharidales</taxon>
        <taxon>Gonapodyaceae</taxon>
        <taxon>Gonapodya</taxon>
    </lineage>
</organism>
<dbReference type="InterPro" id="IPR036028">
    <property type="entry name" value="SH3-like_dom_sf"/>
</dbReference>
<dbReference type="OrthoDB" id="5340910at2759"/>
<evidence type="ECO:0000313" key="4">
    <source>
        <dbReference type="Proteomes" id="UP000070544"/>
    </source>
</evidence>
<keyword evidence="2" id="KW-1133">Transmembrane helix</keyword>
<gene>
    <name evidence="3" type="ORF">M427DRAFT_35270</name>
</gene>
<dbReference type="Gene3D" id="2.30.30.40">
    <property type="entry name" value="SH3 Domains"/>
    <property type="match status" value="1"/>
</dbReference>
<proteinExistence type="predicted"/>
<feature type="region of interest" description="Disordered" evidence="1">
    <location>
        <begin position="32"/>
        <end position="61"/>
    </location>
</feature>
<dbReference type="SUPFAM" id="SSF50044">
    <property type="entry name" value="SH3-domain"/>
    <property type="match status" value="1"/>
</dbReference>
<name>A0A139A595_GONPJ</name>
<evidence type="ECO:0000256" key="1">
    <source>
        <dbReference type="SAM" id="MobiDB-lite"/>
    </source>
</evidence>
<sequence>MAGFVGCVVGGVVLVVGIIAILWVRRRRNRKSESQQNLVGGVPSNQQMQQPFAPQGAQYPPQFLTPQNDDMYMSQMNVTQQGGVQQNPLMAYAPPSGKSALQVQSPNSSKTLTVPSANLSKEQLDNIWKGSQGRVIQQFIPQNSDELVLNLGDIVVVGEAFPDGWGTGMNLMINSSGDVAGPPQSFNGIGGPPQSFNGVGGPPR</sequence>
<keyword evidence="4" id="KW-1185">Reference proteome</keyword>
<protein>
    <recommendedName>
        <fullName evidence="5">SH3 domain-containing protein</fullName>
    </recommendedName>
</protein>
<feature type="compositionally biased region" description="Polar residues" evidence="1">
    <location>
        <begin position="34"/>
        <end position="52"/>
    </location>
</feature>
<feature type="region of interest" description="Disordered" evidence="1">
    <location>
        <begin position="181"/>
        <end position="204"/>
    </location>
</feature>
<dbReference type="EMBL" id="KQ965794">
    <property type="protein sequence ID" value="KXS11960.1"/>
    <property type="molecule type" value="Genomic_DNA"/>
</dbReference>
<reference evidence="3 4" key="1">
    <citation type="journal article" date="2015" name="Genome Biol. Evol.">
        <title>Phylogenomic analyses indicate that early fungi evolved digesting cell walls of algal ancestors of land plants.</title>
        <authorList>
            <person name="Chang Y."/>
            <person name="Wang S."/>
            <person name="Sekimoto S."/>
            <person name="Aerts A.L."/>
            <person name="Choi C."/>
            <person name="Clum A."/>
            <person name="LaButti K.M."/>
            <person name="Lindquist E.A."/>
            <person name="Yee Ngan C."/>
            <person name="Ohm R.A."/>
            <person name="Salamov A.A."/>
            <person name="Grigoriev I.V."/>
            <person name="Spatafora J.W."/>
            <person name="Berbee M.L."/>
        </authorList>
    </citation>
    <scope>NUCLEOTIDE SEQUENCE [LARGE SCALE GENOMIC DNA]</scope>
    <source>
        <strain evidence="3 4">JEL478</strain>
    </source>
</reference>
<keyword evidence="2" id="KW-0812">Transmembrane</keyword>
<accession>A0A139A595</accession>
<evidence type="ECO:0000313" key="3">
    <source>
        <dbReference type="EMBL" id="KXS11960.1"/>
    </source>
</evidence>
<keyword evidence="2" id="KW-0472">Membrane</keyword>
<evidence type="ECO:0008006" key="5">
    <source>
        <dbReference type="Google" id="ProtNLM"/>
    </source>
</evidence>
<dbReference type="Proteomes" id="UP000070544">
    <property type="component" value="Unassembled WGS sequence"/>
</dbReference>